<proteinExistence type="predicted"/>
<dbReference type="InterPro" id="IPR002525">
    <property type="entry name" value="Transp_IS110-like_N"/>
</dbReference>
<name>A0ABW1GBE6_9ACTN</name>
<organism evidence="3 4">
    <name type="scientific">Streptacidiphilus monticola</name>
    <dbReference type="NCBI Taxonomy" id="2161674"/>
    <lineage>
        <taxon>Bacteria</taxon>
        <taxon>Bacillati</taxon>
        <taxon>Actinomycetota</taxon>
        <taxon>Actinomycetes</taxon>
        <taxon>Kitasatosporales</taxon>
        <taxon>Streptomycetaceae</taxon>
        <taxon>Streptacidiphilus</taxon>
    </lineage>
</organism>
<evidence type="ECO:0000313" key="4">
    <source>
        <dbReference type="Proteomes" id="UP001596174"/>
    </source>
</evidence>
<comment type="caution">
    <text evidence="3">The sequence shown here is derived from an EMBL/GenBank/DDBJ whole genome shotgun (WGS) entry which is preliminary data.</text>
</comment>
<dbReference type="EMBL" id="JBHSQJ010000177">
    <property type="protein sequence ID" value="MFC5911568.1"/>
    <property type="molecule type" value="Genomic_DNA"/>
</dbReference>
<protein>
    <submittedName>
        <fullName evidence="3">Transposase</fullName>
    </submittedName>
</protein>
<dbReference type="Proteomes" id="UP001596174">
    <property type="component" value="Unassembled WGS sequence"/>
</dbReference>
<feature type="compositionally biased region" description="Low complexity" evidence="1">
    <location>
        <begin position="114"/>
        <end position="125"/>
    </location>
</feature>
<feature type="compositionally biased region" description="Pro residues" evidence="1">
    <location>
        <begin position="97"/>
        <end position="113"/>
    </location>
</feature>
<evidence type="ECO:0000256" key="1">
    <source>
        <dbReference type="SAM" id="MobiDB-lite"/>
    </source>
</evidence>
<evidence type="ECO:0000259" key="2">
    <source>
        <dbReference type="Pfam" id="PF01548"/>
    </source>
</evidence>
<sequence>MSTIAQQTREITGVDTHKDTHTAAAVNAAGRVLGAEQFEANTAGYREFLAWLRSFGTLVLVGVEGTGAYGAGLARSQLLPVRSDDRRPPHPRHRLTPTPPGTGPHPMPGPARTPRPLRRPTAPMS</sequence>
<evidence type="ECO:0000313" key="3">
    <source>
        <dbReference type="EMBL" id="MFC5911568.1"/>
    </source>
</evidence>
<accession>A0ABW1GBE6</accession>
<feature type="domain" description="Transposase IS110-like N-terminal" evidence="2">
    <location>
        <begin position="13"/>
        <end position="74"/>
    </location>
</feature>
<dbReference type="InterPro" id="IPR047650">
    <property type="entry name" value="Transpos_IS110"/>
</dbReference>
<dbReference type="PANTHER" id="PTHR33055">
    <property type="entry name" value="TRANSPOSASE FOR INSERTION SEQUENCE ELEMENT IS1111A"/>
    <property type="match status" value="1"/>
</dbReference>
<gene>
    <name evidence="3" type="ORF">ACFP3V_30725</name>
</gene>
<dbReference type="PANTHER" id="PTHR33055:SF3">
    <property type="entry name" value="PUTATIVE TRANSPOSASE FOR IS117-RELATED"/>
    <property type="match status" value="1"/>
</dbReference>
<dbReference type="RefSeq" id="WP_380590760.1">
    <property type="nucleotide sequence ID" value="NZ_JBHSQJ010000177.1"/>
</dbReference>
<dbReference type="Pfam" id="PF01548">
    <property type="entry name" value="DEDD_Tnp_IS110"/>
    <property type="match status" value="1"/>
</dbReference>
<keyword evidence="4" id="KW-1185">Reference proteome</keyword>
<reference evidence="4" key="1">
    <citation type="journal article" date="2019" name="Int. J. Syst. Evol. Microbiol.">
        <title>The Global Catalogue of Microorganisms (GCM) 10K type strain sequencing project: providing services to taxonomists for standard genome sequencing and annotation.</title>
        <authorList>
            <consortium name="The Broad Institute Genomics Platform"/>
            <consortium name="The Broad Institute Genome Sequencing Center for Infectious Disease"/>
            <person name="Wu L."/>
            <person name="Ma J."/>
        </authorList>
    </citation>
    <scope>NUCLEOTIDE SEQUENCE [LARGE SCALE GENOMIC DNA]</scope>
    <source>
        <strain evidence="4">JCM 4816</strain>
    </source>
</reference>
<feature type="region of interest" description="Disordered" evidence="1">
    <location>
        <begin position="77"/>
        <end position="125"/>
    </location>
</feature>